<evidence type="ECO:0000256" key="1">
    <source>
        <dbReference type="SAM" id="MobiDB-lite"/>
    </source>
</evidence>
<feature type="region of interest" description="Disordered" evidence="1">
    <location>
        <begin position="15"/>
        <end position="45"/>
    </location>
</feature>
<sequence length="78" mass="8659">MVLWVEKRRPWMRPAARQDTRGGDIRYPGPGYLPPPSHAGGGQRGVEKDVRLLALRPVLPDIRRGYPHVTAPHGSGDL</sequence>
<dbReference type="EMBL" id="CZPZ01000025">
    <property type="protein sequence ID" value="CUS37671.1"/>
    <property type="molecule type" value="Genomic_DNA"/>
</dbReference>
<dbReference type="STRING" id="1742973.COMA2_310003"/>
<gene>
    <name evidence="2" type="ORF">COMA2_310003</name>
</gene>
<reference evidence="3" key="1">
    <citation type="submission" date="2015-10" db="EMBL/GenBank/DDBJ databases">
        <authorList>
            <person name="Luecker S."/>
            <person name="Luecker S."/>
        </authorList>
    </citation>
    <scope>NUCLEOTIDE SEQUENCE [LARGE SCALE GENOMIC DNA]</scope>
</reference>
<organism evidence="2 3">
    <name type="scientific">Candidatus Nitrospira nitrificans</name>
    <dbReference type="NCBI Taxonomy" id="1742973"/>
    <lineage>
        <taxon>Bacteria</taxon>
        <taxon>Pseudomonadati</taxon>
        <taxon>Nitrospirota</taxon>
        <taxon>Nitrospiria</taxon>
        <taxon>Nitrospirales</taxon>
        <taxon>Nitrospiraceae</taxon>
        <taxon>Nitrospira</taxon>
    </lineage>
</organism>
<dbReference type="Proteomes" id="UP000198736">
    <property type="component" value="Unassembled WGS sequence"/>
</dbReference>
<dbReference type="AlphaFoldDB" id="A0A0S4LJA1"/>
<evidence type="ECO:0000313" key="2">
    <source>
        <dbReference type="EMBL" id="CUS37671.1"/>
    </source>
</evidence>
<protein>
    <submittedName>
        <fullName evidence="2">Uncharacterized protein</fullName>
    </submittedName>
</protein>
<name>A0A0S4LJA1_9BACT</name>
<accession>A0A0S4LJA1</accession>
<keyword evidence="3" id="KW-1185">Reference proteome</keyword>
<proteinExistence type="predicted"/>
<evidence type="ECO:0000313" key="3">
    <source>
        <dbReference type="Proteomes" id="UP000198736"/>
    </source>
</evidence>